<sequence length="178" mass="20751">MSSQEDNVQKGFLEEWILNCTEYSNRNLQNLLKRLPYTDTKRLALIHINPKKTSFWKKTSANTQQVFDAIKNNPFIETLELSNDFVKSIPKPLNKQGSYIKATQLENMRSLKHLIVHNQNWDERFFSSLLTFLSSDTCQLESLELKQPLSEEEQHRINDHINESTLLKTSQGSNLLNL</sequence>
<dbReference type="EMBL" id="LNZC01000012">
    <property type="protein sequence ID" value="KTD79773.1"/>
    <property type="molecule type" value="Genomic_DNA"/>
</dbReference>
<dbReference type="InterPro" id="IPR032675">
    <property type="entry name" value="LRR_dom_sf"/>
</dbReference>
<evidence type="ECO:0000313" key="1">
    <source>
        <dbReference type="EMBL" id="KTD79773.1"/>
    </source>
</evidence>
<keyword evidence="2" id="KW-1185">Reference proteome</keyword>
<reference evidence="1 2" key="1">
    <citation type="submission" date="2015-11" db="EMBL/GenBank/DDBJ databases">
        <title>Genomic analysis of 38 Legionella species identifies large and diverse effector repertoires.</title>
        <authorList>
            <person name="Burstein D."/>
            <person name="Amaro F."/>
            <person name="Zusman T."/>
            <person name="Lifshitz Z."/>
            <person name="Cohen O."/>
            <person name="Gilbert J.A."/>
            <person name="Pupko T."/>
            <person name="Shuman H.A."/>
            <person name="Segal G."/>
        </authorList>
    </citation>
    <scope>NUCLEOTIDE SEQUENCE [LARGE SCALE GENOMIC DNA]</scope>
    <source>
        <strain evidence="1 2">ATCC 49508</strain>
    </source>
</reference>
<dbReference type="AlphaFoldDB" id="A0A0W1AEJ9"/>
<name>A0A0W1AEJ9_9GAMM</name>
<dbReference type="SUPFAM" id="SSF52047">
    <property type="entry name" value="RNI-like"/>
    <property type="match status" value="1"/>
</dbReference>
<organism evidence="1 2">
    <name type="scientific">Legionella worsleiensis</name>
    <dbReference type="NCBI Taxonomy" id="45076"/>
    <lineage>
        <taxon>Bacteria</taxon>
        <taxon>Pseudomonadati</taxon>
        <taxon>Pseudomonadota</taxon>
        <taxon>Gammaproteobacteria</taxon>
        <taxon>Legionellales</taxon>
        <taxon>Legionellaceae</taxon>
        <taxon>Legionella</taxon>
    </lineage>
</organism>
<comment type="caution">
    <text evidence="1">The sequence shown here is derived from an EMBL/GenBank/DDBJ whole genome shotgun (WGS) entry which is preliminary data.</text>
</comment>
<dbReference type="PATRIC" id="fig|45076.6.peg.1406"/>
<evidence type="ECO:0000313" key="2">
    <source>
        <dbReference type="Proteomes" id="UP000054662"/>
    </source>
</evidence>
<proteinExistence type="predicted"/>
<accession>A0A0W1AEJ9</accession>
<dbReference type="Gene3D" id="3.80.10.10">
    <property type="entry name" value="Ribonuclease Inhibitor"/>
    <property type="match status" value="1"/>
</dbReference>
<dbReference type="RefSeq" id="WP_058493095.1">
    <property type="nucleotide sequence ID" value="NZ_CBCRUR010000001.1"/>
</dbReference>
<dbReference type="Proteomes" id="UP000054662">
    <property type="component" value="Unassembled WGS sequence"/>
</dbReference>
<protein>
    <submittedName>
        <fullName evidence="1">Uncharacterized protein</fullName>
    </submittedName>
</protein>
<gene>
    <name evidence="1" type="ORF">Lwor_1287</name>
</gene>